<comment type="caution">
    <text evidence="2">The sequence shown here is derived from an EMBL/GenBank/DDBJ whole genome shotgun (WGS) entry which is preliminary data.</text>
</comment>
<dbReference type="Gene3D" id="1.10.150.20">
    <property type="entry name" value="5' to 3' exonuclease, C-terminal subdomain"/>
    <property type="match status" value="1"/>
</dbReference>
<keyword evidence="1" id="KW-0472">Membrane</keyword>
<evidence type="ECO:0008006" key="4">
    <source>
        <dbReference type="Google" id="ProtNLM"/>
    </source>
</evidence>
<dbReference type="EMBL" id="PRDM01000001">
    <property type="protein sequence ID" value="MBE8724763.1"/>
    <property type="molecule type" value="Genomic_DNA"/>
</dbReference>
<feature type="transmembrane region" description="Helical" evidence="1">
    <location>
        <begin position="6"/>
        <end position="24"/>
    </location>
</feature>
<reference evidence="2 3" key="1">
    <citation type="submission" date="2018-07" db="EMBL/GenBank/DDBJ databases">
        <title>Genome assembly of strain KB82.</title>
        <authorList>
            <person name="Kukolya J."/>
            <person name="Horvath B."/>
            <person name="Nagy I."/>
            <person name="Toth A."/>
        </authorList>
    </citation>
    <scope>NUCLEOTIDE SEQUENCE [LARGE SCALE GENOMIC DNA]</scope>
    <source>
        <strain evidence="2 3">Kb82</strain>
    </source>
</reference>
<keyword evidence="1" id="KW-0812">Transmembrane</keyword>
<protein>
    <recommendedName>
        <fullName evidence="4">LSU ribosomal protein L21p</fullName>
    </recommendedName>
</protein>
<keyword evidence="3" id="KW-1185">Reference proteome</keyword>
<evidence type="ECO:0000256" key="1">
    <source>
        <dbReference type="SAM" id="Phobius"/>
    </source>
</evidence>
<organism evidence="2 3">
    <name type="scientific">Flavobacterium hungaricum</name>
    <dbReference type="NCBI Taxonomy" id="2082725"/>
    <lineage>
        <taxon>Bacteria</taxon>
        <taxon>Pseudomonadati</taxon>
        <taxon>Bacteroidota</taxon>
        <taxon>Flavobacteriia</taxon>
        <taxon>Flavobacteriales</taxon>
        <taxon>Flavobacteriaceae</taxon>
        <taxon>Flavobacterium</taxon>
    </lineage>
</organism>
<proteinExistence type="predicted"/>
<sequence>MNIPCIIIPVIVGLICGILGYLLGKMNSKTDHSLAASLQADLDACKAHTKNLNTRIATLEADLAAKPKETPQSFAATAPLILFDSELAQNALGKKIKENDLKIVEGIGPKIEALLNSDGITSWRALSEASTEKLQSILDAGGENYAIHNPSTWAKQALFAYQGKWQELKDWQENLLGGKE</sequence>
<name>A0ABR9THC5_9FLAO</name>
<evidence type="ECO:0000313" key="3">
    <source>
        <dbReference type="Proteomes" id="UP000640614"/>
    </source>
</evidence>
<keyword evidence="1" id="KW-1133">Transmembrane helix</keyword>
<evidence type="ECO:0000313" key="2">
    <source>
        <dbReference type="EMBL" id="MBE8724763.1"/>
    </source>
</evidence>
<dbReference type="RefSeq" id="WP_193845738.1">
    <property type="nucleotide sequence ID" value="NZ_PRDM01000001.1"/>
</dbReference>
<accession>A0ABR9THC5</accession>
<dbReference type="Proteomes" id="UP000640614">
    <property type="component" value="Unassembled WGS sequence"/>
</dbReference>
<gene>
    <name evidence="2" type="ORF">C4F50_07340</name>
</gene>